<comment type="caution">
    <text evidence="2">The sequence shown here is derived from an EMBL/GenBank/DDBJ whole genome shotgun (WGS) entry which is preliminary data.</text>
</comment>
<gene>
    <name evidence="2" type="ORF">QE152_g3433</name>
</gene>
<dbReference type="EMBL" id="JASPKY010000014">
    <property type="protein sequence ID" value="KAK9753377.1"/>
    <property type="molecule type" value="Genomic_DNA"/>
</dbReference>
<evidence type="ECO:0000313" key="3">
    <source>
        <dbReference type="Proteomes" id="UP001458880"/>
    </source>
</evidence>
<evidence type="ECO:0000256" key="1">
    <source>
        <dbReference type="SAM" id="MobiDB-lite"/>
    </source>
</evidence>
<sequence length="399" mass="44199">MQELEYNPSKKDLTDAKIHHLLAEELCKPYRRHRRLSYSRHAVNDRDLSTQKLHKDGKQNHVSFPEFQQNGTAKQFTHDYINEVLHEDDTEPKSSKEEWDSPITFTAKSSLTDDSIFSDTGKRLSKGSIDGVDLMRVTTPTATESVLPWKRNDETEGSAPLQQSEFPAWASNKEYLAYNSPSATFLGGLDYPRSSVIGLFRRESTGSAQMSSAESSPHKERRGSAGMNAVLLIEEGTTDPLGVLQKPLNFTLIYETKLNSCNDCHKIKFAYTSHQQYLTILAVHVQCNLNKTFSGGLDYPRSSVIGLFRRESTGSAQMSSAESSPHKERRGSAGMNAVLLIEEGTTDPLGVLQKPGGAQSQPPTTTVAPPTPSQRRQARRGSMLELSGCVDDTSNTSTR</sequence>
<dbReference type="AlphaFoldDB" id="A0AAW1N411"/>
<organism evidence="2 3">
    <name type="scientific">Popillia japonica</name>
    <name type="common">Japanese beetle</name>
    <dbReference type="NCBI Taxonomy" id="7064"/>
    <lineage>
        <taxon>Eukaryota</taxon>
        <taxon>Metazoa</taxon>
        <taxon>Ecdysozoa</taxon>
        <taxon>Arthropoda</taxon>
        <taxon>Hexapoda</taxon>
        <taxon>Insecta</taxon>
        <taxon>Pterygota</taxon>
        <taxon>Neoptera</taxon>
        <taxon>Endopterygota</taxon>
        <taxon>Coleoptera</taxon>
        <taxon>Polyphaga</taxon>
        <taxon>Scarabaeiformia</taxon>
        <taxon>Scarabaeidae</taxon>
        <taxon>Rutelinae</taxon>
        <taxon>Popillia</taxon>
    </lineage>
</organism>
<evidence type="ECO:0000313" key="2">
    <source>
        <dbReference type="EMBL" id="KAK9753377.1"/>
    </source>
</evidence>
<accession>A0AAW1N411</accession>
<feature type="region of interest" description="Disordered" evidence="1">
    <location>
        <begin position="312"/>
        <end position="331"/>
    </location>
</feature>
<feature type="compositionally biased region" description="Polar residues" evidence="1">
    <location>
        <begin position="313"/>
        <end position="323"/>
    </location>
</feature>
<name>A0AAW1N411_POPJA</name>
<keyword evidence="3" id="KW-1185">Reference proteome</keyword>
<proteinExistence type="predicted"/>
<feature type="region of interest" description="Disordered" evidence="1">
    <location>
        <begin position="347"/>
        <end position="399"/>
    </location>
</feature>
<reference evidence="2 3" key="1">
    <citation type="journal article" date="2024" name="BMC Genomics">
        <title>De novo assembly and annotation of Popillia japonica's genome with initial clues to its potential as an invasive pest.</title>
        <authorList>
            <person name="Cucini C."/>
            <person name="Boschi S."/>
            <person name="Funari R."/>
            <person name="Cardaioli E."/>
            <person name="Iannotti N."/>
            <person name="Marturano G."/>
            <person name="Paoli F."/>
            <person name="Bruttini M."/>
            <person name="Carapelli A."/>
            <person name="Frati F."/>
            <person name="Nardi F."/>
        </authorList>
    </citation>
    <scope>NUCLEOTIDE SEQUENCE [LARGE SCALE GENOMIC DNA]</scope>
    <source>
        <strain evidence="2">DMR45628</strain>
    </source>
</reference>
<protein>
    <submittedName>
        <fullName evidence="2">Uncharacterized protein</fullName>
    </submittedName>
</protein>
<dbReference type="Proteomes" id="UP001458880">
    <property type="component" value="Unassembled WGS sequence"/>
</dbReference>